<keyword evidence="1" id="KW-0732">Signal</keyword>
<keyword evidence="3" id="KW-1185">Reference proteome</keyword>
<evidence type="ECO:0008006" key="4">
    <source>
        <dbReference type="Google" id="ProtNLM"/>
    </source>
</evidence>
<dbReference type="Proteomes" id="UP000639338">
    <property type="component" value="Unassembled WGS sequence"/>
</dbReference>
<feature type="chain" id="PRO_5032440524" description="Odorant-binding protein" evidence="1">
    <location>
        <begin position="25"/>
        <end position="249"/>
    </location>
</feature>
<organism evidence="2 3">
    <name type="scientific">Aphidius gifuensis</name>
    <name type="common">Parasitoid wasp</name>
    <dbReference type="NCBI Taxonomy" id="684658"/>
    <lineage>
        <taxon>Eukaryota</taxon>
        <taxon>Metazoa</taxon>
        <taxon>Ecdysozoa</taxon>
        <taxon>Arthropoda</taxon>
        <taxon>Hexapoda</taxon>
        <taxon>Insecta</taxon>
        <taxon>Pterygota</taxon>
        <taxon>Neoptera</taxon>
        <taxon>Endopterygota</taxon>
        <taxon>Hymenoptera</taxon>
        <taxon>Apocrita</taxon>
        <taxon>Ichneumonoidea</taxon>
        <taxon>Braconidae</taxon>
        <taxon>Aphidiinae</taxon>
        <taxon>Aphidius</taxon>
    </lineage>
</organism>
<name>A0A834Y2D3_APHGI</name>
<comment type="caution">
    <text evidence="2">The sequence shown here is derived from an EMBL/GenBank/DDBJ whole genome shotgun (WGS) entry which is preliminary data.</text>
</comment>
<proteinExistence type="predicted"/>
<reference evidence="2 3" key="1">
    <citation type="submission" date="2020-08" db="EMBL/GenBank/DDBJ databases">
        <title>Aphidius gifuensis genome sequencing and assembly.</title>
        <authorList>
            <person name="Du Z."/>
        </authorList>
    </citation>
    <scope>NUCLEOTIDE SEQUENCE [LARGE SCALE GENOMIC DNA]</scope>
    <source>
        <strain evidence="2">YNYX2018</strain>
        <tissue evidence="2">Adults</tissue>
    </source>
</reference>
<evidence type="ECO:0000313" key="3">
    <source>
        <dbReference type="Proteomes" id="UP000639338"/>
    </source>
</evidence>
<evidence type="ECO:0000256" key="1">
    <source>
        <dbReference type="SAM" id="SignalP"/>
    </source>
</evidence>
<gene>
    <name evidence="2" type="ORF">HCN44_002372</name>
</gene>
<dbReference type="AlphaFoldDB" id="A0A834Y2D3"/>
<feature type="signal peptide" evidence="1">
    <location>
        <begin position="1"/>
        <end position="24"/>
    </location>
</feature>
<accession>A0A834Y2D3</accession>
<evidence type="ECO:0000313" key="2">
    <source>
        <dbReference type="EMBL" id="KAF7996726.1"/>
    </source>
</evidence>
<protein>
    <recommendedName>
        <fullName evidence="4">Odorant-binding protein</fullName>
    </recommendedName>
</protein>
<dbReference type="EMBL" id="JACMRX010000001">
    <property type="protein sequence ID" value="KAF7996726.1"/>
    <property type="molecule type" value="Genomic_DNA"/>
</dbReference>
<sequence length="249" mass="28747">MNNLLTNIFLNILFVFWTTGSTDSSSPRITNDKNGVIIGTNKAALDYRPAGMIDFKNHKDIIENRNGTRKSSTRSQMKNSWKTKQMNKQLNYKKSILQRKSCGINLAKTTTDTCQIVDRLRYINDLLKKRKKYQEKLDNTKLFRKNSNSSSEVLYFLEYITKKIEEGNIKLKENIKIKNSEMKKKTNLKNLKINKNINNTIIISTTLSSVNLTTLKPVNITSEKKNQITIDIDVDNTTEIIFNPDKTKN</sequence>